<gene>
    <name evidence="6" type="ORF">NP493_650g00005</name>
</gene>
<name>A0AAD9NRC1_RIDPI</name>
<dbReference type="InterPro" id="IPR026591">
    <property type="entry name" value="Sirtuin_cat_small_dom_sf"/>
</dbReference>
<feature type="binding site" evidence="3">
    <location>
        <position position="160"/>
    </location>
    <ligand>
        <name>Zn(2+)</name>
        <dbReference type="ChEBI" id="CHEBI:29105"/>
    </ligand>
</feature>
<dbReference type="EMBL" id="JAODUO010000649">
    <property type="protein sequence ID" value="KAK2176634.1"/>
    <property type="molecule type" value="Genomic_DNA"/>
</dbReference>
<accession>A0AAD9NRC1</accession>
<dbReference type="Gene3D" id="3.30.1600.10">
    <property type="entry name" value="SIR2/SIRT2 'Small Domain"/>
    <property type="match status" value="1"/>
</dbReference>
<evidence type="ECO:0000256" key="3">
    <source>
        <dbReference type="PROSITE-ProRule" id="PRU00236"/>
    </source>
</evidence>
<feature type="binding site" evidence="3">
    <location>
        <position position="189"/>
    </location>
    <ligand>
        <name>Zn(2+)</name>
        <dbReference type="ChEBI" id="CHEBI:29105"/>
    </ligand>
</feature>
<reference evidence="6" key="1">
    <citation type="journal article" date="2023" name="Mol. Biol. Evol.">
        <title>Third-Generation Sequencing Reveals the Adaptive Role of the Epigenome in Three Deep-Sea Polychaetes.</title>
        <authorList>
            <person name="Perez M."/>
            <person name="Aroh O."/>
            <person name="Sun Y."/>
            <person name="Lan Y."/>
            <person name="Juniper S.K."/>
            <person name="Young C.R."/>
            <person name="Angers B."/>
            <person name="Qian P.Y."/>
        </authorList>
    </citation>
    <scope>NUCLEOTIDE SEQUENCE</scope>
    <source>
        <strain evidence="6">R07B-5</strain>
    </source>
</reference>
<evidence type="ECO:0000313" key="6">
    <source>
        <dbReference type="EMBL" id="KAK2176634.1"/>
    </source>
</evidence>
<dbReference type="InterPro" id="IPR050134">
    <property type="entry name" value="NAD-dep_sirtuin_deacylases"/>
</dbReference>
<protein>
    <recommendedName>
        <fullName evidence="5">Deacetylase sirtuin-type domain-containing protein</fullName>
    </recommendedName>
</protein>
<feature type="region of interest" description="Disordered" evidence="4">
    <location>
        <begin position="396"/>
        <end position="450"/>
    </location>
</feature>
<dbReference type="PANTHER" id="PTHR11085:SF7">
    <property type="entry name" value="NAD-DEPENDENT PROTEIN DEACETYLASE"/>
    <property type="match status" value="1"/>
</dbReference>
<evidence type="ECO:0000256" key="2">
    <source>
        <dbReference type="ARBA" id="ARBA00023027"/>
    </source>
</evidence>
<keyword evidence="3" id="KW-0862">Zinc</keyword>
<sequence>MTYLICTIQCYSAHCYRRSSSAVKAGSTRQDVVQQILTNRAKNIVVLVGAGISTPSGIPDFRTPGTGLYDNLRHYNIPDPQAIFDIDFFQQNPRPFYTLAKELYPGKFYPNYVHYFLRLLHEKGVLSRVYTQNIDGLERIAGVPAHKLVEAHGSFRTAMCARCQEPHNPDELKQQIFNNKLPRCQCKTCWGLVKPGIVFFGEDLPRRFYLYLNDCPQADLVLIMGTSLEVEPFGSIVDMTRHRVPRVLFNKCAVGPFRRKNRRPNDVVIEGDIVHTIQEFVGQLGWSEDLDTLIKESKDQIQCLTNCVQEMLNKENETIPRPESTTTIKETASGSRRLYSATQDQWHHLGPRANSKQQPAPTQQRRFEQNQWCSRRKLNDASNNLLFQQSAGLRLPQVPTNKLPGFNSQKSLHRSNVVETPVRFRLDNSSSSSDDASSTDSDFSSGSDDD</sequence>
<organism evidence="6 7">
    <name type="scientific">Ridgeia piscesae</name>
    <name type="common">Tubeworm</name>
    <dbReference type="NCBI Taxonomy" id="27915"/>
    <lineage>
        <taxon>Eukaryota</taxon>
        <taxon>Metazoa</taxon>
        <taxon>Spiralia</taxon>
        <taxon>Lophotrochozoa</taxon>
        <taxon>Annelida</taxon>
        <taxon>Polychaeta</taxon>
        <taxon>Sedentaria</taxon>
        <taxon>Canalipalpata</taxon>
        <taxon>Sabellida</taxon>
        <taxon>Siboglinidae</taxon>
        <taxon>Ridgeia</taxon>
    </lineage>
</organism>
<evidence type="ECO:0000256" key="4">
    <source>
        <dbReference type="SAM" id="MobiDB-lite"/>
    </source>
</evidence>
<dbReference type="PROSITE" id="PS50305">
    <property type="entry name" value="SIRTUIN"/>
    <property type="match status" value="1"/>
</dbReference>
<dbReference type="Gene3D" id="3.40.50.1220">
    <property type="entry name" value="TPP-binding domain"/>
    <property type="match status" value="1"/>
</dbReference>
<keyword evidence="1" id="KW-0808">Transferase</keyword>
<comment type="caution">
    <text evidence="6">The sequence shown here is derived from an EMBL/GenBank/DDBJ whole genome shotgun (WGS) entry which is preliminary data.</text>
</comment>
<dbReference type="Proteomes" id="UP001209878">
    <property type="component" value="Unassembled WGS sequence"/>
</dbReference>
<evidence type="ECO:0000313" key="7">
    <source>
        <dbReference type="Proteomes" id="UP001209878"/>
    </source>
</evidence>
<dbReference type="CDD" id="cd01408">
    <property type="entry name" value="SIRT1"/>
    <property type="match status" value="1"/>
</dbReference>
<keyword evidence="7" id="KW-1185">Reference proteome</keyword>
<dbReference type="PANTHER" id="PTHR11085">
    <property type="entry name" value="NAD-DEPENDENT PROTEIN DEACYLASE SIRTUIN-5, MITOCHONDRIAL-RELATED"/>
    <property type="match status" value="1"/>
</dbReference>
<feature type="active site" description="Proton acceptor" evidence="3">
    <location>
        <position position="152"/>
    </location>
</feature>
<dbReference type="SUPFAM" id="SSF52467">
    <property type="entry name" value="DHS-like NAD/FAD-binding domain"/>
    <property type="match status" value="1"/>
</dbReference>
<dbReference type="InterPro" id="IPR026590">
    <property type="entry name" value="Ssirtuin_cat_dom"/>
</dbReference>
<keyword evidence="2" id="KW-0520">NAD</keyword>
<dbReference type="Pfam" id="PF02146">
    <property type="entry name" value="SIR2"/>
    <property type="match status" value="1"/>
</dbReference>
<dbReference type="GO" id="GO:0070403">
    <property type="term" value="F:NAD+ binding"/>
    <property type="evidence" value="ECO:0007669"/>
    <property type="project" value="InterPro"/>
</dbReference>
<feature type="domain" description="Deacetylase sirtuin-type" evidence="5">
    <location>
        <begin position="22"/>
        <end position="287"/>
    </location>
</feature>
<dbReference type="GO" id="GO:0005634">
    <property type="term" value="C:nucleus"/>
    <property type="evidence" value="ECO:0007669"/>
    <property type="project" value="TreeGrafter"/>
</dbReference>
<feature type="compositionally biased region" description="Low complexity" evidence="4">
    <location>
        <begin position="427"/>
        <end position="450"/>
    </location>
</feature>
<dbReference type="AlphaFoldDB" id="A0AAD9NRC1"/>
<dbReference type="GO" id="GO:0046872">
    <property type="term" value="F:metal ion binding"/>
    <property type="evidence" value="ECO:0007669"/>
    <property type="project" value="UniProtKB-KW"/>
</dbReference>
<evidence type="ECO:0000259" key="5">
    <source>
        <dbReference type="PROSITE" id="PS50305"/>
    </source>
</evidence>
<feature type="compositionally biased region" description="Polar residues" evidence="4">
    <location>
        <begin position="354"/>
        <end position="370"/>
    </location>
</feature>
<feature type="binding site" evidence="3">
    <location>
        <position position="184"/>
    </location>
    <ligand>
        <name>Zn(2+)</name>
        <dbReference type="ChEBI" id="CHEBI:29105"/>
    </ligand>
</feature>
<evidence type="ECO:0000256" key="1">
    <source>
        <dbReference type="ARBA" id="ARBA00022679"/>
    </source>
</evidence>
<feature type="region of interest" description="Disordered" evidence="4">
    <location>
        <begin position="349"/>
        <end position="370"/>
    </location>
</feature>
<dbReference type="InterPro" id="IPR029035">
    <property type="entry name" value="DHS-like_NAD/FAD-binding_dom"/>
</dbReference>
<dbReference type="GO" id="GO:0017136">
    <property type="term" value="F:histone deacetylase activity, NAD-dependent"/>
    <property type="evidence" value="ECO:0007669"/>
    <property type="project" value="TreeGrafter"/>
</dbReference>
<dbReference type="InterPro" id="IPR003000">
    <property type="entry name" value="Sirtuin"/>
</dbReference>
<feature type="binding site" evidence="3">
    <location>
        <position position="163"/>
    </location>
    <ligand>
        <name>Zn(2+)</name>
        <dbReference type="ChEBI" id="CHEBI:29105"/>
    </ligand>
</feature>
<proteinExistence type="predicted"/>
<keyword evidence="3" id="KW-0479">Metal-binding</keyword>